<dbReference type="Pfam" id="PF05508">
    <property type="entry name" value="Ran-binding"/>
    <property type="match status" value="2"/>
</dbReference>
<dbReference type="AlphaFoldDB" id="A0A1B5L108"/>
<dbReference type="GO" id="GO:0005634">
    <property type="term" value="C:nucleus"/>
    <property type="evidence" value="ECO:0007669"/>
    <property type="project" value="TreeGrafter"/>
</dbReference>
<feature type="region of interest" description="Disordered" evidence="1">
    <location>
        <begin position="329"/>
        <end position="361"/>
    </location>
</feature>
<evidence type="ECO:0000313" key="3">
    <source>
        <dbReference type="Proteomes" id="UP000054053"/>
    </source>
</evidence>
<evidence type="ECO:0000256" key="1">
    <source>
        <dbReference type="SAM" id="MobiDB-lite"/>
    </source>
</evidence>
<feature type="region of interest" description="Disordered" evidence="1">
    <location>
        <begin position="465"/>
        <end position="500"/>
    </location>
</feature>
<feature type="compositionally biased region" description="Polar residues" evidence="1">
    <location>
        <begin position="465"/>
        <end position="475"/>
    </location>
</feature>
<sequence length="578" mass="63893">MDQFLSFIGVQAVKYAIRSGIVLTSNYALNQCSRLISTLDDRDLEGELKEYRGLLESHLKVKTLGRVFEDVALVAESVNSGGKDNQKKSESKDAEHGIRHVIEETKSLLDRIVRDLPLLQLAITASGESLSTSIPSTISPSRLLQASTFIAMGDWEYAQCPRTVQIGPAFSLSLYMLFIAHAPVGSIKGSNPCRADAYGLGENDRKPIWQEVIHKAYVRLYRYTTTEDGDQMCSCKTGVTSPCICERKGYRYKLEIQEDLNDGRLHCDNDETNPSAGDNLSQCECIRVAEICKLFYTDKAKLLNIGDASGEDVRPILLLKRDVERSQQTTLGEDSVDSFAGYKTEGRRRNKPSEDYDLNDRHVPQSFLSTSASHDTKKLRFLSDLPKHLDPEWLAFEMFAEASDVDSAVGGEDNGEDENLENSEHVDTSRFKNIVGGIDRSEDASDHASTLDSIISSKMGLVSVNSSTHNGQSAENEAMLSGNGTHQRVTADPDRSPQSPFSGITTSLSLLEMMIRLAGLQEYQQRPHLSIPDHILTFFLEETCSTGLSGLAGDELQRHTKTQVGFDPYTDVEAAKGL</sequence>
<dbReference type="GO" id="GO:0005737">
    <property type="term" value="C:cytoplasm"/>
    <property type="evidence" value="ECO:0007669"/>
    <property type="project" value="TreeGrafter"/>
</dbReference>
<name>A0A1B5L108_USTVR</name>
<accession>A0A1B5L108</accession>
<feature type="compositionally biased region" description="Basic and acidic residues" evidence="1">
    <location>
        <begin position="344"/>
        <end position="361"/>
    </location>
</feature>
<gene>
    <name evidence="2" type="ORF">UVI_02002340</name>
</gene>
<comment type="caution">
    <text evidence="2">The sequence shown here is derived from an EMBL/GenBank/DDBJ whole genome shotgun (WGS) entry which is preliminary data.</text>
</comment>
<dbReference type="PANTHER" id="PTHR31010:SF2">
    <property type="entry name" value="RAN-SPECIFIC GTPASE-ACTIVATING PROTEIN 30"/>
    <property type="match status" value="1"/>
</dbReference>
<evidence type="ECO:0008006" key="4">
    <source>
        <dbReference type="Google" id="ProtNLM"/>
    </source>
</evidence>
<organism evidence="2 3">
    <name type="scientific">Ustilaginoidea virens</name>
    <name type="common">Rice false smut fungus</name>
    <name type="synonym">Villosiclava virens</name>
    <dbReference type="NCBI Taxonomy" id="1159556"/>
    <lineage>
        <taxon>Eukaryota</taxon>
        <taxon>Fungi</taxon>
        <taxon>Dikarya</taxon>
        <taxon>Ascomycota</taxon>
        <taxon>Pezizomycotina</taxon>
        <taxon>Sordariomycetes</taxon>
        <taxon>Hypocreomycetidae</taxon>
        <taxon>Hypocreales</taxon>
        <taxon>Clavicipitaceae</taxon>
        <taxon>Ustilaginoidea</taxon>
    </lineage>
</organism>
<dbReference type="PANTHER" id="PTHR31010">
    <property type="entry name" value="RAN-SPECIFIC GTPASE-ACTIVATING PROTEIN 30-RELATED"/>
    <property type="match status" value="1"/>
</dbReference>
<protein>
    <recommendedName>
        <fullName evidence="4">RanGTP-binding protein</fullName>
    </recommendedName>
</protein>
<feature type="region of interest" description="Disordered" evidence="1">
    <location>
        <begin position="407"/>
        <end position="427"/>
    </location>
</feature>
<dbReference type="InterPro" id="IPR008812">
    <property type="entry name" value="Ran_GTP-bd-rel"/>
</dbReference>
<dbReference type="GO" id="GO:0030695">
    <property type="term" value="F:GTPase regulator activity"/>
    <property type="evidence" value="ECO:0007669"/>
    <property type="project" value="TreeGrafter"/>
</dbReference>
<evidence type="ECO:0000313" key="2">
    <source>
        <dbReference type="EMBL" id="GAO16688.1"/>
    </source>
</evidence>
<proteinExistence type="predicted"/>
<dbReference type="Proteomes" id="UP000054053">
    <property type="component" value="Unassembled WGS sequence"/>
</dbReference>
<dbReference type="EMBL" id="BBTG02000001">
    <property type="protein sequence ID" value="GAO16688.1"/>
    <property type="molecule type" value="Genomic_DNA"/>
</dbReference>
<reference evidence="3" key="1">
    <citation type="journal article" date="2016" name="Genome Announc.">
        <title>Genome sequence of Ustilaginoidea virens IPU010, a rice pathogenic fungus causing false smut.</title>
        <authorList>
            <person name="Kumagai T."/>
            <person name="Ishii T."/>
            <person name="Terai G."/>
            <person name="Umemura M."/>
            <person name="Machida M."/>
            <person name="Asai K."/>
        </authorList>
    </citation>
    <scope>NUCLEOTIDE SEQUENCE [LARGE SCALE GENOMIC DNA]</scope>
    <source>
        <strain evidence="3">IPU010</strain>
    </source>
</reference>